<evidence type="ECO:0000313" key="9">
    <source>
        <dbReference type="EMBL" id="SDX94937.1"/>
    </source>
</evidence>
<dbReference type="PANTHER" id="PTHR36838:SF3">
    <property type="entry name" value="TRANSPORTER AUXIN EFFLUX CARRIER EC FAMILY"/>
    <property type="match status" value="1"/>
</dbReference>
<evidence type="ECO:0000256" key="4">
    <source>
        <dbReference type="ARBA" id="ARBA00022475"/>
    </source>
</evidence>
<dbReference type="InterPro" id="IPR038770">
    <property type="entry name" value="Na+/solute_symporter_sf"/>
</dbReference>
<comment type="subcellular location">
    <subcellularLocation>
        <location evidence="1">Cell membrane</location>
        <topology evidence="1">Multi-pass membrane protein</topology>
    </subcellularLocation>
</comment>
<keyword evidence="3" id="KW-0813">Transport</keyword>
<evidence type="ECO:0000256" key="1">
    <source>
        <dbReference type="ARBA" id="ARBA00004651"/>
    </source>
</evidence>
<feature type="transmembrane region" description="Helical" evidence="8">
    <location>
        <begin position="228"/>
        <end position="249"/>
    </location>
</feature>
<dbReference type="InterPro" id="IPR004776">
    <property type="entry name" value="Mem_transp_PIN-like"/>
</dbReference>
<evidence type="ECO:0000313" key="10">
    <source>
        <dbReference type="Proteomes" id="UP000243778"/>
    </source>
</evidence>
<sequence>MYSVINVVIPIFALILVGYVCRRTGRLGPTAAVEINKFVVWLGLPSLLFQVTAGSSWEKVWQPGFVVAVTVGCLAVYLLTLAYRLRGERRLVDASIDSLSASYANTGFIGIPLCALVFGQDGLEPAMIASILVVCVLFSLAVVCIEIGLQAEKSLHHAVLKVLKALAKNPLIVSPILGAFWAMGGQPLPGPLHQLLSLLANATTPCALVSLGLFLAQAQKGSSEGAMPIVLIKLIVQPLITWVIAFPLLHLPPLWANSALLLAALPTGTGPYMLAEFYNREAALVSRVILVSTLGSLLTTSLLLYLLGL</sequence>
<dbReference type="Gene3D" id="1.20.1530.20">
    <property type="match status" value="1"/>
</dbReference>
<protein>
    <recommendedName>
        <fullName evidence="11">Transporter</fullName>
    </recommendedName>
</protein>
<dbReference type="AlphaFoldDB" id="A0A1H3FVU7"/>
<feature type="transmembrane region" description="Helical" evidence="8">
    <location>
        <begin position="287"/>
        <end position="307"/>
    </location>
</feature>
<accession>A0A1H3FVU7</accession>
<feature type="transmembrane region" description="Helical" evidence="8">
    <location>
        <begin position="195"/>
        <end position="216"/>
    </location>
</feature>
<feature type="transmembrane region" description="Helical" evidence="8">
    <location>
        <begin position="166"/>
        <end position="183"/>
    </location>
</feature>
<dbReference type="GO" id="GO:0055085">
    <property type="term" value="P:transmembrane transport"/>
    <property type="evidence" value="ECO:0007669"/>
    <property type="project" value="InterPro"/>
</dbReference>
<evidence type="ECO:0000256" key="6">
    <source>
        <dbReference type="ARBA" id="ARBA00022989"/>
    </source>
</evidence>
<feature type="transmembrane region" description="Helical" evidence="8">
    <location>
        <begin position="103"/>
        <end position="120"/>
    </location>
</feature>
<dbReference type="EMBL" id="FNNU01000008">
    <property type="protein sequence ID" value="SDX94937.1"/>
    <property type="molecule type" value="Genomic_DNA"/>
</dbReference>
<feature type="transmembrane region" description="Helical" evidence="8">
    <location>
        <begin position="63"/>
        <end position="83"/>
    </location>
</feature>
<dbReference type="Pfam" id="PF03547">
    <property type="entry name" value="Mem_trans"/>
    <property type="match status" value="1"/>
</dbReference>
<evidence type="ECO:0000256" key="8">
    <source>
        <dbReference type="SAM" id="Phobius"/>
    </source>
</evidence>
<reference evidence="10" key="1">
    <citation type="submission" date="2016-10" db="EMBL/GenBank/DDBJ databases">
        <authorList>
            <person name="Varghese N."/>
            <person name="Submissions S."/>
        </authorList>
    </citation>
    <scope>NUCLEOTIDE SEQUENCE [LARGE SCALE GENOMIC DNA]</scope>
    <source>
        <strain evidence="10">NRRL B-59562</strain>
    </source>
</reference>
<evidence type="ECO:0000256" key="3">
    <source>
        <dbReference type="ARBA" id="ARBA00022448"/>
    </source>
</evidence>
<evidence type="ECO:0000256" key="2">
    <source>
        <dbReference type="ARBA" id="ARBA00010145"/>
    </source>
</evidence>
<keyword evidence="7 8" id="KW-0472">Membrane</keyword>
<evidence type="ECO:0000256" key="5">
    <source>
        <dbReference type="ARBA" id="ARBA00022692"/>
    </source>
</evidence>
<dbReference type="RefSeq" id="WP_090231588.1">
    <property type="nucleotide sequence ID" value="NZ_FNNU01000008.1"/>
</dbReference>
<feature type="transmembrane region" description="Helical" evidence="8">
    <location>
        <begin position="38"/>
        <end position="57"/>
    </location>
</feature>
<organism evidence="9 10">
    <name type="scientific">Pseudomonas kuykendallii</name>
    <dbReference type="NCBI Taxonomy" id="1007099"/>
    <lineage>
        <taxon>Bacteria</taxon>
        <taxon>Pseudomonadati</taxon>
        <taxon>Pseudomonadota</taxon>
        <taxon>Gammaproteobacteria</taxon>
        <taxon>Pseudomonadales</taxon>
        <taxon>Pseudomonadaceae</taxon>
        <taxon>Pseudomonas</taxon>
    </lineage>
</organism>
<comment type="similarity">
    <text evidence="2">Belongs to the auxin efflux carrier (TC 2.A.69) family.</text>
</comment>
<dbReference type="Proteomes" id="UP000243778">
    <property type="component" value="Unassembled WGS sequence"/>
</dbReference>
<proteinExistence type="inferred from homology"/>
<feature type="transmembrane region" description="Helical" evidence="8">
    <location>
        <begin position="126"/>
        <end position="145"/>
    </location>
</feature>
<evidence type="ECO:0008006" key="11">
    <source>
        <dbReference type="Google" id="ProtNLM"/>
    </source>
</evidence>
<dbReference type="STRING" id="1007099.SAMN05216287_4187"/>
<keyword evidence="4" id="KW-1003">Cell membrane</keyword>
<keyword evidence="5 8" id="KW-0812">Transmembrane</keyword>
<feature type="transmembrane region" description="Helical" evidence="8">
    <location>
        <begin position="255"/>
        <end position="275"/>
    </location>
</feature>
<gene>
    <name evidence="9" type="ORF">SAMN05216287_4187</name>
</gene>
<name>A0A1H3FVU7_9PSED</name>
<dbReference type="OrthoDB" id="9810457at2"/>
<keyword evidence="6 8" id="KW-1133">Transmembrane helix</keyword>
<dbReference type="PANTHER" id="PTHR36838">
    <property type="entry name" value="AUXIN EFFLUX CARRIER FAMILY PROTEIN"/>
    <property type="match status" value="1"/>
</dbReference>
<keyword evidence="10" id="KW-1185">Reference proteome</keyword>
<evidence type="ECO:0000256" key="7">
    <source>
        <dbReference type="ARBA" id="ARBA00023136"/>
    </source>
</evidence>
<feature type="transmembrane region" description="Helical" evidence="8">
    <location>
        <begin position="6"/>
        <end position="22"/>
    </location>
</feature>
<dbReference type="GO" id="GO:0005886">
    <property type="term" value="C:plasma membrane"/>
    <property type="evidence" value="ECO:0007669"/>
    <property type="project" value="UniProtKB-SubCell"/>
</dbReference>